<evidence type="ECO:0000313" key="3">
    <source>
        <dbReference type="Proteomes" id="UP001597440"/>
    </source>
</evidence>
<keyword evidence="1" id="KW-0812">Transmembrane</keyword>
<protein>
    <submittedName>
        <fullName evidence="2">Uncharacterized protein</fullName>
    </submittedName>
</protein>
<feature type="transmembrane region" description="Helical" evidence="1">
    <location>
        <begin position="39"/>
        <end position="62"/>
    </location>
</feature>
<keyword evidence="1" id="KW-0472">Membrane</keyword>
<dbReference type="EMBL" id="JBHULD010000018">
    <property type="protein sequence ID" value="MFD2556316.1"/>
    <property type="molecule type" value="Genomic_DNA"/>
</dbReference>
<sequence length="215" mass="25126">MKFEDLYWHDSIIKNIAIDRANPGYQDTTIFDDNLIPIFFNYMTVIMNYSLKILSFLLFVLFGGCHPKQGSPLSDRINIQIELTHWLTFDYRSSTLKLEFRPDDILIDTIRFSVNEANLIKNTFEKNRIGFVSGEHWIGQPKMFPTDQVKMIIYEDAVVKSIFHCTHNYTGRNTLEKEIAPLSNILLNIIYAKEAYKKMGIESAARQEKYGDFLY</sequence>
<dbReference type="Proteomes" id="UP001597440">
    <property type="component" value="Unassembled WGS sequence"/>
</dbReference>
<evidence type="ECO:0000313" key="2">
    <source>
        <dbReference type="EMBL" id="MFD2556316.1"/>
    </source>
</evidence>
<keyword evidence="3" id="KW-1185">Reference proteome</keyword>
<comment type="caution">
    <text evidence="2">The sequence shown here is derived from an EMBL/GenBank/DDBJ whole genome shotgun (WGS) entry which is preliminary data.</text>
</comment>
<keyword evidence="1" id="KW-1133">Transmembrane helix</keyword>
<proteinExistence type="predicted"/>
<gene>
    <name evidence="2" type="ORF">ACFSQW_18115</name>
</gene>
<evidence type="ECO:0000256" key="1">
    <source>
        <dbReference type="SAM" id="Phobius"/>
    </source>
</evidence>
<organism evidence="2 3">
    <name type="scientific">Sphingobacterium tabacisoli</name>
    <dbReference type="NCBI Taxonomy" id="2044855"/>
    <lineage>
        <taxon>Bacteria</taxon>
        <taxon>Pseudomonadati</taxon>
        <taxon>Bacteroidota</taxon>
        <taxon>Sphingobacteriia</taxon>
        <taxon>Sphingobacteriales</taxon>
        <taxon>Sphingobacteriaceae</taxon>
        <taxon>Sphingobacterium</taxon>
    </lineage>
</organism>
<name>A0ABW5L527_9SPHI</name>
<dbReference type="RefSeq" id="WP_210352617.1">
    <property type="nucleotide sequence ID" value="NZ_JAEQMU010000001.1"/>
</dbReference>
<reference evidence="3" key="1">
    <citation type="journal article" date="2019" name="Int. J. Syst. Evol. Microbiol.">
        <title>The Global Catalogue of Microorganisms (GCM) 10K type strain sequencing project: providing services to taxonomists for standard genome sequencing and annotation.</title>
        <authorList>
            <consortium name="The Broad Institute Genomics Platform"/>
            <consortium name="The Broad Institute Genome Sequencing Center for Infectious Disease"/>
            <person name="Wu L."/>
            <person name="Ma J."/>
        </authorList>
    </citation>
    <scope>NUCLEOTIDE SEQUENCE [LARGE SCALE GENOMIC DNA]</scope>
    <source>
        <strain evidence="3">KCTC 52298</strain>
    </source>
</reference>
<accession>A0ABW5L527</accession>